<feature type="region of interest" description="Disordered" evidence="1">
    <location>
        <begin position="82"/>
        <end position="107"/>
    </location>
</feature>
<name>A0AAN9EWV1_CLITE</name>
<dbReference type="Proteomes" id="UP001359559">
    <property type="component" value="Unassembled WGS sequence"/>
</dbReference>
<evidence type="ECO:0000256" key="2">
    <source>
        <dbReference type="SAM" id="Phobius"/>
    </source>
</evidence>
<proteinExistence type="predicted"/>
<keyword evidence="2" id="KW-0812">Transmembrane</keyword>
<keyword evidence="4" id="KW-1185">Reference proteome</keyword>
<evidence type="ECO:0008006" key="5">
    <source>
        <dbReference type="Google" id="ProtNLM"/>
    </source>
</evidence>
<feature type="transmembrane region" description="Helical" evidence="2">
    <location>
        <begin position="28"/>
        <end position="54"/>
    </location>
</feature>
<organism evidence="3 4">
    <name type="scientific">Clitoria ternatea</name>
    <name type="common">Butterfly pea</name>
    <dbReference type="NCBI Taxonomy" id="43366"/>
    <lineage>
        <taxon>Eukaryota</taxon>
        <taxon>Viridiplantae</taxon>
        <taxon>Streptophyta</taxon>
        <taxon>Embryophyta</taxon>
        <taxon>Tracheophyta</taxon>
        <taxon>Spermatophyta</taxon>
        <taxon>Magnoliopsida</taxon>
        <taxon>eudicotyledons</taxon>
        <taxon>Gunneridae</taxon>
        <taxon>Pentapetalae</taxon>
        <taxon>rosids</taxon>
        <taxon>fabids</taxon>
        <taxon>Fabales</taxon>
        <taxon>Fabaceae</taxon>
        <taxon>Papilionoideae</taxon>
        <taxon>50 kb inversion clade</taxon>
        <taxon>NPAAA clade</taxon>
        <taxon>indigoferoid/millettioid clade</taxon>
        <taxon>Phaseoleae</taxon>
        <taxon>Clitoria</taxon>
    </lineage>
</organism>
<evidence type="ECO:0000313" key="4">
    <source>
        <dbReference type="Proteomes" id="UP001359559"/>
    </source>
</evidence>
<gene>
    <name evidence="3" type="ORF">RJT34_30365</name>
</gene>
<keyword evidence="2" id="KW-1133">Transmembrane helix</keyword>
<accession>A0AAN9EWV1</accession>
<reference evidence="3 4" key="1">
    <citation type="submission" date="2024-01" db="EMBL/GenBank/DDBJ databases">
        <title>The genomes of 5 underutilized Papilionoideae crops provide insights into root nodulation and disease resistance.</title>
        <authorList>
            <person name="Yuan L."/>
        </authorList>
    </citation>
    <scope>NUCLEOTIDE SEQUENCE [LARGE SCALE GENOMIC DNA]</scope>
    <source>
        <strain evidence="3">LY-2023</strain>
        <tissue evidence="3">Leaf</tissue>
    </source>
</reference>
<keyword evidence="2" id="KW-0472">Membrane</keyword>
<evidence type="ECO:0000313" key="3">
    <source>
        <dbReference type="EMBL" id="KAK7262785.1"/>
    </source>
</evidence>
<sequence length="107" mass="12406">MPQQKRPFLTSVHTIYLNLGSNPSPLHIFFLSSSPVNLITCVALIILAVPFIPYKSKIMMFTFMYKRKEGMETVVDVWEERPRNRTESVVKANSKKTETEQSSRKRN</sequence>
<feature type="compositionally biased region" description="Basic and acidic residues" evidence="1">
    <location>
        <begin position="95"/>
        <end position="107"/>
    </location>
</feature>
<evidence type="ECO:0000256" key="1">
    <source>
        <dbReference type="SAM" id="MobiDB-lite"/>
    </source>
</evidence>
<protein>
    <recommendedName>
        <fullName evidence="5">Transmembrane protein</fullName>
    </recommendedName>
</protein>
<dbReference type="AlphaFoldDB" id="A0AAN9EWV1"/>
<dbReference type="EMBL" id="JAYKXN010000008">
    <property type="protein sequence ID" value="KAK7262785.1"/>
    <property type="molecule type" value="Genomic_DNA"/>
</dbReference>
<comment type="caution">
    <text evidence="3">The sequence shown here is derived from an EMBL/GenBank/DDBJ whole genome shotgun (WGS) entry which is preliminary data.</text>
</comment>